<gene>
    <name evidence="2" type="ordered locus">Hhal_0758</name>
</gene>
<dbReference type="KEGG" id="hha:Hhal_0758"/>
<dbReference type="InterPro" id="IPR036388">
    <property type="entry name" value="WH-like_DNA-bd_sf"/>
</dbReference>
<sequence>MDTEELHLQVLRLLDDNPHLSQRQIAGELGLSVGKTNYAVRSVIERGWVKAQNFSHSPNKRRYLYRLTPAGVSEKAQLAYRHLQRKRAEHERLMQEIEQLRAEVEAADKTPAADDAPTRNPGQS</sequence>
<dbReference type="HOGENOM" id="CLU_147409_1_0_6"/>
<dbReference type="OrthoDB" id="8537236at2"/>
<dbReference type="STRING" id="349124.Hhal_0758"/>
<feature type="compositionally biased region" description="Basic and acidic residues" evidence="1">
    <location>
        <begin position="103"/>
        <end position="112"/>
    </location>
</feature>
<evidence type="ECO:0000313" key="2">
    <source>
        <dbReference type="EMBL" id="ABM61536.1"/>
    </source>
</evidence>
<dbReference type="InterPro" id="IPR026433">
    <property type="entry name" value="MarR_EPS"/>
</dbReference>
<dbReference type="eggNOG" id="COG1846">
    <property type="taxonomic scope" value="Bacteria"/>
</dbReference>
<dbReference type="Gene3D" id="1.10.10.10">
    <property type="entry name" value="Winged helix-like DNA-binding domain superfamily/Winged helix DNA-binding domain"/>
    <property type="match status" value="1"/>
</dbReference>
<feature type="region of interest" description="Disordered" evidence="1">
    <location>
        <begin position="103"/>
        <end position="124"/>
    </location>
</feature>
<dbReference type="InterPro" id="IPR036390">
    <property type="entry name" value="WH_DNA-bd_sf"/>
</dbReference>
<dbReference type="AlphaFoldDB" id="A1WV24"/>
<dbReference type="Proteomes" id="UP000000647">
    <property type="component" value="Chromosome"/>
</dbReference>
<keyword evidence="3" id="KW-1185">Reference proteome</keyword>
<dbReference type="RefSeq" id="WP_011813559.1">
    <property type="nucleotide sequence ID" value="NC_008789.1"/>
</dbReference>
<accession>A1WV24</accession>
<evidence type="ECO:0000256" key="1">
    <source>
        <dbReference type="SAM" id="MobiDB-lite"/>
    </source>
</evidence>
<dbReference type="Pfam" id="PF13412">
    <property type="entry name" value="HTH_24"/>
    <property type="match status" value="1"/>
</dbReference>
<reference evidence="2 3" key="2">
    <citation type="journal article" date="2013" name="Stand. Genomic Sci.">
        <title>Complete genome sequence of Halorhodospira halophila SL1.</title>
        <authorList>
            <person name="Challacombe J.F."/>
            <person name="Majid S."/>
            <person name="Deole R."/>
            <person name="Brettin T.S."/>
            <person name="Bruce D."/>
            <person name="Delano S.F."/>
            <person name="Detter J.C."/>
            <person name="Gleasner C.D."/>
            <person name="Han C.S."/>
            <person name="Misra M."/>
            <person name="Reitenga K.G."/>
            <person name="Mikhailova N."/>
            <person name="Woyke T."/>
            <person name="Pitluck S."/>
            <person name="Nolan M."/>
            <person name="Land M.L."/>
            <person name="Saunders E."/>
            <person name="Tapia R."/>
            <person name="Lapidus A."/>
            <person name="Ivanova N."/>
            <person name="Hoff W.D."/>
        </authorList>
    </citation>
    <scope>NUCLEOTIDE SEQUENCE [LARGE SCALE GENOMIC DNA]</scope>
    <source>
        <strain evidence="3">DSM 244 / SL1</strain>
    </source>
</reference>
<dbReference type="NCBIfam" id="TIGR04176">
    <property type="entry name" value="MarR_EPS"/>
    <property type="match status" value="1"/>
</dbReference>
<reference evidence="3" key="1">
    <citation type="submission" date="2006-12" db="EMBL/GenBank/DDBJ databases">
        <title>Complete sequence of Halorhodospira halophila SL1.</title>
        <authorList>
            <consortium name="US DOE Joint Genome Institute"/>
            <person name="Copeland A."/>
            <person name="Lucas S."/>
            <person name="Lapidus A."/>
            <person name="Barry K."/>
            <person name="Detter J.C."/>
            <person name="Glavina del Rio T."/>
            <person name="Hammon N."/>
            <person name="Israni S."/>
            <person name="Dalin E."/>
            <person name="Tice H."/>
            <person name="Pitluck S."/>
            <person name="Saunders E."/>
            <person name="Brettin T."/>
            <person name="Bruce D."/>
            <person name="Han C."/>
            <person name="Tapia R."/>
            <person name="Schmutz J."/>
            <person name="Larimer F."/>
            <person name="Land M."/>
            <person name="Hauser L."/>
            <person name="Kyrpides N."/>
            <person name="Mikhailova N."/>
            <person name="Hoff W."/>
            <person name="Richardson P."/>
        </authorList>
    </citation>
    <scope>NUCLEOTIDE SEQUENCE [LARGE SCALE GENOMIC DNA]</scope>
    <source>
        <strain evidence="3">DSM 244 / SL1</strain>
    </source>
</reference>
<dbReference type="SUPFAM" id="SSF46785">
    <property type="entry name" value="Winged helix' DNA-binding domain"/>
    <property type="match status" value="1"/>
</dbReference>
<protein>
    <submittedName>
        <fullName evidence="2">Transcriptional regulator, AsnC family</fullName>
    </submittedName>
</protein>
<name>A1WV24_HALHL</name>
<organism evidence="2 3">
    <name type="scientific">Halorhodospira halophila (strain DSM 244 / SL1)</name>
    <name type="common">Ectothiorhodospira halophila (strain DSM 244 / SL1)</name>
    <dbReference type="NCBI Taxonomy" id="349124"/>
    <lineage>
        <taxon>Bacteria</taxon>
        <taxon>Pseudomonadati</taxon>
        <taxon>Pseudomonadota</taxon>
        <taxon>Gammaproteobacteria</taxon>
        <taxon>Chromatiales</taxon>
        <taxon>Ectothiorhodospiraceae</taxon>
        <taxon>Halorhodospira</taxon>
    </lineage>
</organism>
<proteinExistence type="predicted"/>
<dbReference type="EMBL" id="CP000544">
    <property type="protein sequence ID" value="ABM61536.1"/>
    <property type="molecule type" value="Genomic_DNA"/>
</dbReference>
<evidence type="ECO:0000313" key="3">
    <source>
        <dbReference type="Proteomes" id="UP000000647"/>
    </source>
</evidence>